<accession>A0AB34J0E9</accession>
<dbReference type="EMBL" id="JBGBPQ010000015">
    <property type="protein sequence ID" value="KAL1510834.1"/>
    <property type="molecule type" value="Genomic_DNA"/>
</dbReference>
<proteinExistence type="predicted"/>
<evidence type="ECO:0000313" key="2">
    <source>
        <dbReference type="EMBL" id="KAL1510834.1"/>
    </source>
</evidence>
<evidence type="ECO:0000313" key="3">
    <source>
        <dbReference type="Proteomes" id="UP001515480"/>
    </source>
</evidence>
<dbReference type="Proteomes" id="UP001515480">
    <property type="component" value="Unassembled WGS sequence"/>
</dbReference>
<gene>
    <name evidence="2" type="ORF">AB1Y20_007117</name>
</gene>
<sequence length="325" mass="35254">MKARDPNVATAQFTEGLFDPRVPPRLEPLMQRISRLLGLPLQPPPVPTAAPVPPAMTGALVPASVPPVVPPFASLSQIVATVADEFLDITSHPSPFDSDYLGKLALFETIAWREAAAEFRQRMLTTKNPAGRLPISVLLVNSAARGVLALMRDTKTRSRTDANTNPTSYAMLADYRAGLLGGRHSAKALLMGGTSPQSHSRSRSPDSEPAALVVANPAKRSSLIHAGSRVESTLGFAADDSAFWYTSPETRKRVSPVYDYATLERIAGRSRDQLDFPVLLSTMPPHKRMSLCAHSHLYHHRTIDSSAHQPPFTNFLDLHGPAAFS</sequence>
<reference evidence="2 3" key="1">
    <citation type="journal article" date="2024" name="Science">
        <title>Giant polyketide synthase enzymes in the biosynthesis of giant marine polyether toxins.</title>
        <authorList>
            <person name="Fallon T.R."/>
            <person name="Shende V.V."/>
            <person name="Wierzbicki I.H."/>
            <person name="Pendleton A.L."/>
            <person name="Watervoot N.F."/>
            <person name="Auber R.P."/>
            <person name="Gonzalez D.J."/>
            <person name="Wisecaver J.H."/>
            <person name="Moore B.S."/>
        </authorList>
    </citation>
    <scope>NUCLEOTIDE SEQUENCE [LARGE SCALE GENOMIC DNA]</scope>
    <source>
        <strain evidence="2 3">12B1</strain>
    </source>
</reference>
<organism evidence="2 3">
    <name type="scientific">Prymnesium parvum</name>
    <name type="common">Toxic golden alga</name>
    <dbReference type="NCBI Taxonomy" id="97485"/>
    <lineage>
        <taxon>Eukaryota</taxon>
        <taxon>Haptista</taxon>
        <taxon>Haptophyta</taxon>
        <taxon>Prymnesiophyceae</taxon>
        <taxon>Prymnesiales</taxon>
        <taxon>Prymnesiaceae</taxon>
        <taxon>Prymnesium</taxon>
    </lineage>
</organism>
<dbReference type="AlphaFoldDB" id="A0AB34J0E9"/>
<name>A0AB34J0E9_PRYPA</name>
<feature type="region of interest" description="Disordered" evidence="1">
    <location>
        <begin position="190"/>
        <end position="210"/>
    </location>
</feature>
<evidence type="ECO:0000256" key="1">
    <source>
        <dbReference type="SAM" id="MobiDB-lite"/>
    </source>
</evidence>
<comment type="caution">
    <text evidence="2">The sequence shown here is derived from an EMBL/GenBank/DDBJ whole genome shotgun (WGS) entry which is preliminary data.</text>
</comment>
<keyword evidence="3" id="KW-1185">Reference proteome</keyword>
<protein>
    <submittedName>
        <fullName evidence="2">Uncharacterized protein</fullName>
    </submittedName>
</protein>